<reference evidence="11" key="1">
    <citation type="journal article" date="2023" name="Mol. Phylogenet. Evol.">
        <title>Genome-scale phylogeny and comparative genomics of the fungal order Sordariales.</title>
        <authorList>
            <person name="Hensen N."/>
            <person name="Bonometti L."/>
            <person name="Westerberg I."/>
            <person name="Brannstrom I.O."/>
            <person name="Guillou S."/>
            <person name="Cros-Aarteil S."/>
            <person name="Calhoun S."/>
            <person name="Haridas S."/>
            <person name="Kuo A."/>
            <person name="Mondo S."/>
            <person name="Pangilinan J."/>
            <person name="Riley R."/>
            <person name="LaButti K."/>
            <person name="Andreopoulos B."/>
            <person name="Lipzen A."/>
            <person name="Chen C."/>
            <person name="Yan M."/>
            <person name="Daum C."/>
            <person name="Ng V."/>
            <person name="Clum A."/>
            <person name="Steindorff A."/>
            <person name="Ohm R.A."/>
            <person name="Martin F."/>
            <person name="Silar P."/>
            <person name="Natvig D.O."/>
            <person name="Lalanne C."/>
            <person name="Gautier V."/>
            <person name="Ament-Velasquez S.L."/>
            <person name="Kruys A."/>
            <person name="Hutchinson M.I."/>
            <person name="Powell A.J."/>
            <person name="Barry K."/>
            <person name="Miller A.N."/>
            <person name="Grigoriev I.V."/>
            <person name="Debuchy R."/>
            <person name="Gladieux P."/>
            <person name="Hiltunen Thoren M."/>
            <person name="Johannesson H."/>
        </authorList>
    </citation>
    <scope>NUCLEOTIDE SEQUENCE</scope>
    <source>
        <strain evidence="11">PSN309</strain>
    </source>
</reference>
<dbReference type="PROSITE" id="PS50048">
    <property type="entry name" value="ZN2_CY6_FUNGAL_2"/>
    <property type="match status" value="1"/>
</dbReference>
<dbReference type="InterPro" id="IPR036864">
    <property type="entry name" value="Zn2-C6_fun-type_DNA-bd_sf"/>
</dbReference>
<dbReference type="Proteomes" id="UP001302126">
    <property type="component" value="Unassembled WGS sequence"/>
</dbReference>
<evidence type="ECO:0000256" key="1">
    <source>
        <dbReference type="ARBA" id="ARBA00022723"/>
    </source>
</evidence>
<dbReference type="InterPro" id="IPR051439">
    <property type="entry name" value="XlnR/Xlr1"/>
</dbReference>
<dbReference type="Gene3D" id="4.10.240.10">
    <property type="entry name" value="Zn(2)-C6 fungal-type DNA-binding domain"/>
    <property type="match status" value="1"/>
</dbReference>
<evidence type="ECO:0000313" key="12">
    <source>
        <dbReference type="Proteomes" id="UP001302126"/>
    </source>
</evidence>
<keyword evidence="2" id="KW-0862">Zinc</keyword>
<proteinExistence type="inferred from homology"/>
<evidence type="ECO:0000256" key="5">
    <source>
        <dbReference type="ARBA" id="ARBA00023159"/>
    </source>
</evidence>
<feature type="region of interest" description="Disordered" evidence="9">
    <location>
        <begin position="98"/>
        <end position="169"/>
    </location>
</feature>
<dbReference type="CDD" id="cd12148">
    <property type="entry name" value="fungal_TF_MHR"/>
    <property type="match status" value="1"/>
</dbReference>
<dbReference type="PANTHER" id="PTHR47663">
    <property type="entry name" value="XYLANOLYTIC TRANSCRIPTIONAL ACTIVATOR XLNR-RELATED"/>
    <property type="match status" value="1"/>
</dbReference>
<dbReference type="SMART" id="SM00066">
    <property type="entry name" value="GAL4"/>
    <property type="match status" value="1"/>
</dbReference>
<dbReference type="CDD" id="cd00067">
    <property type="entry name" value="GAL4"/>
    <property type="match status" value="1"/>
</dbReference>
<evidence type="ECO:0000256" key="9">
    <source>
        <dbReference type="SAM" id="MobiDB-lite"/>
    </source>
</evidence>
<evidence type="ECO:0000256" key="3">
    <source>
        <dbReference type="ARBA" id="ARBA00023015"/>
    </source>
</evidence>
<keyword evidence="5" id="KW-0010">Activator</keyword>
<dbReference type="SUPFAM" id="SSF57701">
    <property type="entry name" value="Zn2/Cys6 DNA-binding domain"/>
    <property type="match status" value="1"/>
</dbReference>
<dbReference type="Pfam" id="PF04082">
    <property type="entry name" value="Fungal_trans"/>
    <property type="match status" value="1"/>
</dbReference>
<organism evidence="11 12">
    <name type="scientific">Podospora australis</name>
    <dbReference type="NCBI Taxonomy" id="1536484"/>
    <lineage>
        <taxon>Eukaryota</taxon>
        <taxon>Fungi</taxon>
        <taxon>Dikarya</taxon>
        <taxon>Ascomycota</taxon>
        <taxon>Pezizomycotina</taxon>
        <taxon>Sordariomycetes</taxon>
        <taxon>Sordariomycetidae</taxon>
        <taxon>Sordariales</taxon>
        <taxon>Podosporaceae</taxon>
        <taxon>Podospora</taxon>
    </lineage>
</organism>
<keyword evidence="1" id="KW-0479">Metal-binding</keyword>
<feature type="compositionally biased region" description="Low complexity" evidence="9">
    <location>
        <begin position="101"/>
        <end position="111"/>
    </location>
</feature>
<evidence type="ECO:0000256" key="8">
    <source>
        <dbReference type="ARBA" id="ARBA00037990"/>
    </source>
</evidence>
<protein>
    <recommendedName>
        <fullName evidence="10">Zn(2)-C6 fungal-type domain-containing protein</fullName>
    </recommendedName>
</protein>
<name>A0AAN7ADF5_9PEZI</name>
<dbReference type="GO" id="GO:0008270">
    <property type="term" value="F:zinc ion binding"/>
    <property type="evidence" value="ECO:0007669"/>
    <property type="project" value="InterPro"/>
</dbReference>
<sequence length="831" mass="90887">MSSTYPPPPTAVSAAVTDNTTAGSTTSAEEPTPPTDETSSSSSHPLKSETSPSSLSQQPQSQITQGSIHPGFAADAVAAAHHGLQALQAAVAGPQSSMSVAAPAAHQALQHQHQHQHHQPSQTLPAPVAPTAQYAPPPPSQHLPVQSPSAPSQYRTGLPQNTENAPKATRLRRACDMCSQRKVKCDETQPCRPCRDLGVECTFNRAMKRRGPPNKHAEAAKAAKHPRLEPNLSPGPHIAAETLISIAGIQEQQTAILDAESIAPMQILIPLVDDFFTYIHPLAPFPHEPTFRQSFMNREDRTNREFLALLASMIGCLVASFPRSARQHLKLHPEGLMMFPKATNLVERCRDVALEARGKAFLLKEDVTVYDAATSYFLGLAAAYTMQFKVSRRFMSQTMDFVREMGYHKPKDVGSHMFGVTYRGPPFNHVEDQLGKRIFWCMFVGVRSMVQLGGPQGEIIFPPPTPTEPYPDFPAEVDDQYILPHQILCQPDGLVSLLTGFNQGIKIYLTMNGLASVDLSYGITSLPFHDQKSMLDECLRAVEGILDVLPRELTLDLDTTGANGGQLSTLNDFTPGPQGPVFDPNGHGFVYMPAGYPPMHPGNHMVHVDPERRRLQYEIQKANIYASQLATRSYYVERYLDLRDVHRSNARHTAVQAAQAYASENGVGGGNGDAVSKSIAAAALHATAEQNDPIDDHMSAERELIVQHLLKVITTISQRNIEPNGGSIINKIRQVASTLVNCAPERKGPIAMKAGEPLSKFVDILVRLERAAPVITHQGMNNNAAAVLDHHQGGMGHLPPIEDEEQELRNWADLREHQVRFLQAGGYMSLI</sequence>
<keyword evidence="3" id="KW-0805">Transcription regulation</keyword>
<dbReference type="GO" id="GO:0003677">
    <property type="term" value="F:DNA binding"/>
    <property type="evidence" value="ECO:0007669"/>
    <property type="project" value="UniProtKB-KW"/>
</dbReference>
<evidence type="ECO:0000256" key="2">
    <source>
        <dbReference type="ARBA" id="ARBA00022833"/>
    </source>
</evidence>
<evidence type="ECO:0000313" key="11">
    <source>
        <dbReference type="EMBL" id="KAK4182484.1"/>
    </source>
</evidence>
<reference evidence="11" key="2">
    <citation type="submission" date="2023-05" db="EMBL/GenBank/DDBJ databases">
        <authorList>
            <consortium name="Lawrence Berkeley National Laboratory"/>
            <person name="Steindorff A."/>
            <person name="Hensen N."/>
            <person name="Bonometti L."/>
            <person name="Westerberg I."/>
            <person name="Brannstrom I.O."/>
            <person name="Guillou S."/>
            <person name="Cros-Aarteil S."/>
            <person name="Calhoun S."/>
            <person name="Haridas S."/>
            <person name="Kuo A."/>
            <person name="Mondo S."/>
            <person name="Pangilinan J."/>
            <person name="Riley R."/>
            <person name="Labutti K."/>
            <person name="Andreopoulos B."/>
            <person name="Lipzen A."/>
            <person name="Chen C."/>
            <person name="Yanf M."/>
            <person name="Daum C."/>
            <person name="Ng V."/>
            <person name="Clum A."/>
            <person name="Ohm R."/>
            <person name="Martin F."/>
            <person name="Silar P."/>
            <person name="Natvig D."/>
            <person name="Lalanne C."/>
            <person name="Gautier V."/>
            <person name="Ament-Velasquez S.L."/>
            <person name="Kruys A."/>
            <person name="Hutchinson M.I."/>
            <person name="Powell A.J."/>
            <person name="Barry K."/>
            <person name="Miller A.N."/>
            <person name="Grigoriev I.V."/>
            <person name="Debuchy R."/>
            <person name="Gladieux P."/>
            <person name="Thoren M.H."/>
            <person name="Johannesson H."/>
        </authorList>
    </citation>
    <scope>NUCLEOTIDE SEQUENCE</scope>
    <source>
        <strain evidence="11">PSN309</strain>
    </source>
</reference>
<evidence type="ECO:0000259" key="10">
    <source>
        <dbReference type="PROSITE" id="PS50048"/>
    </source>
</evidence>
<dbReference type="AlphaFoldDB" id="A0AAN7ADF5"/>
<dbReference type="PROSITE" id="PS00463">
    <property type="entry name" value="ZN2_CY6_FUNGAL_1"/>
    <property type="match status" value="1"/>
</dbReference>
<accession>A0AAN7ADF5</accession>
<dbReference type="Pfam" id="PF00172">
    <property type="entry name" value="Zn_clus"/>
    <property type="match status" value="1"/>
</dbReference>
<keyword evidence="6" id="KW-0804">Transcription</keyword>
<dbReference type="InterPro" id="IPR001138">
    <property type="entry name" value="Zn2Cys6_DnaBD"/>
</dbReference>
<feature type="compositionally biased region" description="Polar residues" evidence="9">
    <location>
        <begin position="143"/>
        <end position="164"/>
    </location>
</feature>
<feature type="region of interest" description="Disordered" evidence="9">
    <location>
        <begin position="208"/>
        <end position="232"/>
    </location>
</feature>
<keyword evidence="4" id="KW-0238">DNA-binding</keyword>
<dbReference type="EMBL" id="MU864652">
    <property type="protein sequence ID" value="KAK4182484.1"/>
    <property type="molecule type" value="Genomic_DNA"/>
</dbReference>
<dbReference type="InterPro" id="IPR007219">
    <property type="entry name" value="XnlR_reg_dom"/>
</dbReference>
<feature type="compositionally biased region" description="Low complexity" evidence="9">
    <location>
        <begin position="24"/>
        <end position="66"/>
    </location>
</feature>
<evidence type="ECO:0000256" key="7">
    <source>
        <dbReference type="ARBA" id="ARBA00023242"/>
    </source>
</evidence>
<dbReference type="GO" id="GO:0006351">
    <property type="term" value="P:DNA-templated transcription"/>
    <property type="evidence" value="ECO:0007669"/>
    <property type="project" value="InterPro"/>
</dbReference>
<evidence type="ECO:0000256" key="4">
    <source>
        <dbReference type="ARBA" id="ARBA00023125"/>
    </source>
</evidence>
<feature type="domain" description="Zn(2)-C6 fungal-type" evidence="10">
    <location>
        <begin position="174"/>
        <end position="203"/>
    </location>
</feature>
<feature type="compositionally biased region" description="Pro residues" evidence="9">
    <location>
        <begin position="1"/>
        <end position="10"/>
    </location>
</feature>
<gene>
    <name evidence="11" type="ORF">QBC35DRAFT_168862</name>
</gene>
<comment type="similarity">
    <text evidence="8">Belongs to the xlnR/xlr1 family.</text>
</comment>
<dbReference type="GO" id="GO:0000981">
    <property type="term" value="F:DNA-binding transcription factor activity, RNA polymerase II-specific"/>
    <property type="evidence" value="ECO:0007669"/>
    <property type="project" value="InterPro"/>
</dbReference>
<comment type="caution">
    <text evidence="11">The sequence shown here is derived from an EMBL/GenBank/DDBJ whole genome shotgun (WGS) entry which is preliminary data.</text>
</comment>
<dbReference type="PANTHER" id="PTHR47663:SF1">
    <property type="entry name" value="XYLANOLYTIC TRANSCRIPTIONAL ACTIVATOR XLNR-RELATED"/>
    <property type="match status" value="1"/>
</dbReference>
<keyword evidence="12" id="KW-1185">Reference proteome</keyword>
<evidence type="ECO:0000256" key="6">
    <source>
        <dbReference type="ARBA" id="ARBA00023163"/>
    </source>
</evidence>
<keyword evidence="7" id="KW-0539">Nucleus</keyword>
<feature type="region of interest" description="Disordered" evidence="9">
    <location>
        <begin position="1"/>
        <end position="66"/>
    </location>
</feature>